<dbReference type="InterPro" id="IPR041078">
    <property type="entry name" value="Plavaka"/>
</dbReference>
<dbReference type="OrthoDB" id="3252362at2759"/>
<dbReference type="HOGENOM" id="CLU_006344_12_3_1"/>
<gene>
    <name evidence="1" type="ORF">FOMPIDRAFT_1135314</name>
</gene>
<dbReference type="STRING" id="743788.S8DK06"/>
<reference evidence="1 2" key="1">
    <citation type="journal article" date="2012" name="Science">
        <title>The Paleozoic origin of enzymatic lignin decomposition reconstructed from 31 fungal genomes.</title>
        <authorList>
            <person name="Floudas D."/>
            <person name="Binder M."/>
            <person name="Riley R."/>
            <person name="Barry K."/>
            <person name="Blanchette R.A."/>
            <person name="Henrissat B."/>
            <person name="Martinez A.T."/>
            <person name="Otillar R."/>
            <person name="Spatafora J.W."/>
            <person name="Yadav J.S."/>
            <person name="Aerts A."/>
            <person name="Benoit I."/>
            <person name="Boyd A."/>
            <person name="Carlson A."/>
            <person name="Copeland A."/>
            <person name="Coutinho P.M."/>
            <person name="de Vries R.P."/>
            <person name="Ferreira P."/>
            <person name="Findley K."/>
            <person name="Foster B."/>
            <person name="Gaskell J."/>
            <person name="Glotzer D."/>
            <person name="Gorecki P."/>
            <person name="Heitman J."/>
            <person name="Hesse C."/>
            <person name="Hori C."/>
            <person name="Igarashi K."/>
            <person name="Jurgens J.A."/>
            <person name="Kallen N."/>
            <person name="Kersten P."/>
            <person name="Kohler A."/>
            <person name="Kuees U."/>
            <person name="Kumar T.K.A."/>
            <person name="Kuo A."/>
            <person name="LaButti K."/>
            <person name="Larrondo L.F."/>
            <person name="Lindquist E."/>
            <person name="Ling A."/>
            <person name="Lombard V."/>
            <person name="Lucas S."/>
            <person name="Lundell T."/>
            <person name="Martin R."/>
            <person name="McLaughlin D.J."/>
            <person name="Morgenstern I."/>
            <person name="Morin E."/>
            <person name="Murat C."/>
            <person name="Nagy L.G."/>
            <person name="Nolan M."/>
            <person name="Ohm R.A."/>
            <person name="Patyshakuliyeva A."/>
            <person name="Rokas A."/>
            <person name="Ruiz-Duenas F.J."/>
            <person name="Sabat G."/>
            <person name="Salamov A."/>
            <person name="Samejima M."/>
            <person name="Schmutz J."/>
            <person name="Slot J.C."/>
            <person name="St John F."/>
            <person name="Stenlid J."/>
            <person name="Sun H."/>
            <person name="Sun S."/>
            <person name="Syed K."/>
            <person name="Tsang A."/>
            <person name="Wiebenga A."/>
            <person name="Young D."/>
            <person name="Pisabarro A."/>
            <person name="Eastwood D.C."/>
            <person name="Martin F."/>
            <person name="Cullen D."/>
            <person name="Grigoriev I.V."/>
            <person name="Hibbett D.S."/>
        </authorList>
    </citation>
    <scope>NUCLEOTIDE SEQUENCE</scope>
    <source>
        <strain evidence="2">FP-58527</strain>
    </source>
</reference>
<dbReference type="Proteomes" id="UP000015241">
    <property type="component" value="Unassembled WGS sequence"/>
</dbReference>
<protein>
    <submittedName>
        <fullName evidence="1">Uncharacterized protein</fullName>
    </submittedName>
</protein>
<dbReference type="AlphaFoldDB" id="S8DK06"/>
<accession>S8DK06</accession>
<name>S8DK06_FOMSC</name>
<proteinExistence type="predicted"/>
<evidence type="ECO:0000313" key="2">
    <source>
        <dbReference type="Proteomes" id="UP000015241"/>
    </source>
</evidence>
<dbReference type="InParanoid" id="S8DK06"/>
<organism evidence="1 2">
    <name type="scientific">Fomitopsis schrenkii</name>
    <name type="common">Brown rot fungus</name>
    <dbReference type="NCBI Taxonomy" id="2126942"/>
    <lineage>
        <taxon>Eukaryota</taxon>
        <taxon>Fungi</taxon>
        <taxon>Dikarya</taxon>
        <taxon>Basidiomycota</taxon>
        <taxon>Agaricomycotina</taxon>
        <taxon>Agaricomycetes</taxon>
        <taxon>Polyporales</taxon>
        <taxon>Fomitopsis</taxon>
    </lineage>
</organism>
<sequence>MRRARQKANGKSDSNVFTKACHYLNVSGYTICPFWCNLPYTDIHLCITPDGHQLYQGVFKHIIEWCSVLVDEHELDRRICCLPPSYSVCHFKNGISALSQVSGTEHNHMVCILLVCLVRKIPNKVMIAFRAILDFIYLAQYTAHDNNTLEYMEKALKTYHKNKAAL</sequence>
<evidence type="ECO:0000313" key="1">
    <source>
        <dbReference type="EMBL" id="EPS93901.1"/>
    </source>
</evidence>
<dbReference type="Pfam" id="PF18759">
    <property type="entry name" value="Plavaka"/>
    <property type="match status" value="1"/>
</dbReference>
<keyword evidence="2" id="KW-1185">Reference proteome</keyword>
<dbReference type="EMBL" id="KE504252">
    <property type="protein sequence ID" value="EPS93901.1"/>
    <property type="molecule type" value="Genomic_DNA"/>
</dbReference>